<evidence type="ECO:0000256" key="1">
    <source>
        <dbReference type="SAM" id="MobiDB-lite"/>
    </source>
</evidence>
<evidence type="ECO:0000313" key="2">
    <source>
        <dbReference type="EMBL" id="QHQ60178.1"/>
    </source>
</evidence>
<dbReference type="EMBL" id="CP048000">
    <property type="protein sequence ID" value="QHQ60178.1"/>
    <property type="molecule type" value="Genomic_DNA"/>
</dbReference>
<dbReference type="RefSeq" id="WP_161837014.1">
    <property type="nucleotide sequence ID" value="NZ_CP048000.1"/>
</dbReference>
<accession>A0A6P1TLK8</accession>
<keyword evidence="3" id="KW-1185">Reference proteome</keyword>
<proteinExistence type="predicted"/>
<evidence type="ECO:0000313" key="3">
    <source>
        <dbReference type="Proteomes" id="UP000464314"/>
    </source>
</evidence>
<feature type="compositionally biased region" description="Polar residues" evidence="1">
    <location>
        <begin position="10"/>
        <end position="27"/>
    </location>
</feature>
<name>A0A6P1TLK8_9FIRM</name>
<feature type="region of interest" description="Disordered" evidence="1">
    <location>
        <begin position="1"/>
        <end position="55"/>
    </location>
</feature>
<dbReference type="AlphaFoldDB" id="A0A6P1TLK8"/>
<dbReference type="Proteomes" id="UP000464314">
    <property type="component" value="Chromosome"/>
</dbReference>
<dbReference type="KEGG" id="anr:Ana3638_04780"/>
<sequence length="55" mass="6199">MKNNYKDTSTKNASNDSSLKETTSNDSSLRDSSQDFRNIGSSRNEKIQVMTQPKI</sequence>
<reference evidence="2 3" key="1">
    <citation type="submission" date="2020-01" db="EMBL/GenBank/DDBJ databases">
        <title>Genome analysis of Anaerocolumna sp. CBA3638.</title>
        <authorList>
            <person name="Kim J."/>
            <person name="Roh S.W."/>
        </authorList>
    </citation>
    <scope>NUCLEOTIDE SEQUENCE [LARGE SCALE GENOMIC DNA]</scope>
    <source>
        <strain evidence="2 3">CBA3638</strain>
    </source>
</reference>
<organism evidence="2 3">
    <name type="scientific">Anaerocolumna sedimenticola</name>
    <dbReference type="NCBI Taxonomy" id="2696063"/>
    <lineage>
        <taxon>Bacteria</taxon>
        <taxon>Bacillati</taxon>
        <taxon>Bacillota</taxon>
        <taxon>Clostridia</taxon>
        <taxon>Lachnospirales</taxon>
        <taxon>Lachnospiraceae</taxon>
        <taxon>Anaerocolumna</taxon>
    </lineage>
</organism>
<gene>
    <name evidence="2" type="ORF">Ana3638_04780</name>
</gene>
<protein>
    <submittedName>
        <fullName evidence="2">Uncharacterized protein</fullName>
    </submittedName>
</protein>